<evidence type="ECO:0000313" key="1">
    <source>
        <dbReference type="EMBL" id="GFI40193.1"/>
    </source>
</evidence>
<comment type="caution">
    <text evidence="1">The sequence shown here is derived from an EMBL/GenBank/DDBJ whole genome shotgun (WGS) entry which is preliminary data.</text>
</comment>
<dbReference type="EMBL" id="BLMI01000029">
    <property type="protein sequence ID" value="GFI40193.1"/>
    <property type="molecule type" value="Genomic_DNA"/>
</dbReference>
<dbReference type="RefSeq" id="WP_278920272.1">
    <property type="nucleotide sequence ID" value="NZ_CAMTSG010000049.1"/>
</dbReference>
<sequence length="117" mass="13891">MLKKLRYMDKSRSKLKTKTVIVEINMVEGKYELKIFMLYDINEKNMYLVCTVYKWLKEAKNNNDTVNSRGNGNYSIDDAKKIARLNKEFNNKSIMFCFCKKEYNIGSRDVRCVISYV</sequence>
<gene>
    <name evidence="1" type="ORF">IMSAGC017_00224</name>
</gene>
<proteinExistence type="predicted"/>
<evidence type="ECO:0000313" key="2">
    <source>
        <dbReference type="Proteomes" id="UP000490821"/>
    </source>
</evidence>
<name>A0A829Z734_9FIRM</name>
<accession>A0A829Z734</accession>
<organism evidence="1 2">
    <name type="scientific">Thomasclavelia cocleata</name>
    <dbReference type="NCBI Taxonomy" id="69824"/>
    <lineage>
        <taxon>Bacteria</taxon>
        <taxon>Bacillati</taxon>
        <taxon>Bacillota</taxon>
        <taxon>Erysipelotrichia</taxon>
        <taxon>Erysipelotrichales</taxon>
        <taxon>Coprobacillaceae</taxon>
        <taxon>Thomasclavelia</taxon>
    </lineage>
</organism>
<dbReference type="AlphaFoldDB" id="A0A829Z734"/>
<reference evidence="1 2" key="1">
    <citation type="journal article" date="2020" name="Microbiome">
        <title>Single-cell genomics of uncultured bacteria reveals dietary fiber responders in the mouse gut microbiota.</title>
        <authorList>
            <person name="Chijiiwa R."/>
            <person name="Hosokawa M."/>
            <person name="Kogawa M."/>
            <person name="Nishikawa Y."/>
            <person name="Ide K."/>
            <person name="Sakanashi C."/>
            <person name="Takahashi K."/>
            <person name="Takeyama H."/>
        </authorList>
    </citation>
    <scope>NUCLEOTIDE SEQUENCE [LARGE SCALE GENOMIC DNA]</scope>
    <source>
        <strain evidence="1">IMSAGC_017</strain>
    </source>
</reference>
<protein>
    <submittedName>
        <fullName evidence="1">Uncharacterized protein</fullName>
    </submittedName>
</protein>
<dbReference type="Proteomes" id="UP000490821">
    <property type="component" value="Unassembled WGS sequence"/>
</dbReference>